<evidence type="ECO:0000256" key="6">
    <source>
        <dbReference type="ARBA" id="ARBA00023136"/>
    </source>
</evidence>
<dbReference type="STRING" id="29539.SAMN02745716_0631"/>
<sequence>MFLLASLTDPIVELAVDVVRTLGLPGVFVLMVLESACIPVPSEATMLFAGFNVSRGEYTLAAATAVGALANLVGSWIAYGLGRAGRVDLLERHGQKLHIKRSHLELADRWFQRYGDATVFFTRMLPIVRTFISLPAGVARMPFWRFSVLTLAGCIPWVLMLTWIGVQAGSRWEEWRNKLHYLDYAVGAALVLAIAWFVVKRRRATATRGDAERAAPLSELSEPARPE</sequence>
<evidence type="ECO:0000256" key="5">
    <source>
        <dbReference type="ARBA" id="ARBA00022989"/>
    </source>
</evidence>
<dbReference type="InterPro" id="IPR051311">
    <property type="entry name" value="DedA_domain"/>
</dbReference>
<keyword evidence="6 7" id="KW-0472">Membrane</keyword>
<dbReference type="Pfam" id="PF09335">
    <property type="entry name" value="VTT_dom"/>
    <property type="match status" value="1"/>
</dbReference>
<dbReference type="InterPro" id="IPR032816">
    <property type="entry name" value="VTT_dom"/>
</dbReference>
<gene>
    <name evidence="9" type="ORF">SAMN02745716_0631</name>
</gene>
<dbReference type="AlphaFoldDB" id="A0A1H6FJH2"/>
<evidence type="ECO:0000313" key="10">
    <source>
        <dbReference type="Proteomes" id="UP000222056"/>
    </source>
</evidence>
<reference evidence="10" key="1">
    <citation type="submission" date="2016-10" db="EMBL/GenBank/DDBJ databases">
        <authorList>
            <person name="Varghese N."/>
            <person name="Submissions S."/>
        </authorList>
    </citation>
    <scope>NUCLEOTIDE SEQUENCE [LARGE SCALE GENOMIC DNA]</scope>
    <source>
        <strain evidence="10">ATCC 35263</strain>
    </source>
</reference>
<comment type="similarity">
    <text evidence="2">Belongs to the DedA family.</text>
</comment>
<name>A0A1H6FJH2_THEAL</name>
<comment type="subcellular location">
    <subcellularLocation>
        <location evidence="1">Cell membrane</location>
        <topology evidence="1">Multi-pass membrane protein</topology>
    </subcellularLocation>
</comment>
<accession>A0A1H6FJH2</accession>
<evidence type="ECO:0000259" key="8">
    <source>
        <dbReference type="Pfam" id="PF09335"/>
    </source>
</evidence>
<keyword evidence="3" id="KW-1003">Cell membrane</keyword>
<dbReference type="PANTHER" id="PTHR42709">
    <property type="entry name" value="ALKALINE PHOSPHATASE LIKE PROTEIN"/>
    <property type="match status" value="1"/>
</dbReference>
<keyword evidence="4 7" id="KW-0812">Transmembrane</keyword>
<evidence type="ECO:0000256" key="4">
    <source>
        <dbReference type="ARBA" id="ARBA00022692"/>
    </source>
</evidence>
<evidence type="ECO:0000256" key="7">
    <source>
        <dbReference type="SAM" id="Phobius"/>
    </source>
</evidence>
<proteinExistence type="inferred from homology"/>
<dbReference type="GO" id="GO:0005886">
    <property type="term" value="C:plasma membrane"/>
    <property type="evidence" value="ECO:0007669"/>
    <property type="project" value="UniProtKB-SubCell"/>
</dbReference>
<feature type="domain" description="VTT" evidence="8">
    <location>
        <begin position="40"/>
        <end position="166"/>
    </location>
</feature>
<feature type="transmembrane region" description="Helical" evidence="7">
    <location>
        <begin position="58"/>
        <end position="79"/>
    </location>
</feature>
<feature type="transmembrane region" description="Helical" evidence="7">
    <location>
        <begin position="181"/>
        <end position="199"/>
    </location>
</feature>
<protein>
    <submittedName>
        <fullName evidence="9">Membrane protein DedA, SNARE-associated domain</fullName>
    </submittedName>
</protein>
<keyword evidence="5 7" id="KW-1133">Transmembrane helix</keyword>
<dbReference type="PANTHER" id="PTHR42709:SF6">
    <property type="entry name" value="UNDECAPRENYL PHOSPHATE TRANSPORTER A"/>
    <property type="match status" value="1"/>
</dbReference>
<evidence type="ECO:0000313" key="9">
    <source>
        <dbReference type="EMBL" id="SEH11009.1"/>
    </source>
</evidence>
<organism evidence="9 10">
    <name type="scientific">Thermoleophilum album</name>
    <dbReference type="NCBI Taxonomy" id="29539"/>
    <lineage>
        <taxon>Bacteria</taxon>
        <taxon>Bacillati</taxon>
        <taxon>Actinomycetota</taxon>
        <taxon>Thermoleophilia</taxon>
        <taxon>Thermoleophilales</taxon>
        <taxon>Thermoleophilaceae</taxon>
        <taxon>Thermoleophilum</taxon>
    </lineage>
</organism>
<feature type="transmembrane region" description="Helical" evidence="7">
    <location>
        <begin position="146"/>
        <end position="166"/>
    </location>
</feature>
<dbReference type="EMBL" id="FNWJ01000001">
    <property type="protein sequence ID" value="SEH11009.1"/>
    <property type="molecule type" value="Genomic_DNA"/>
</dbReference>
<dbReference type="Proteomes" id="UP000222056">
    <property type="component" value="Unassembled WGS sequence"/>
</dbReference>
<evidence type="ECO:0000256" key="2">
    <source>
        <dbReference type="ARBA" id="ARBA00010792"/>
    </source>
</evidence>
<keyword evidence="10" id="KW-1185">Reference proteome</keyword>
<evidence type="ECO:0000256" key="1">
    <source>
        <dbReference type="ARBA" id="ARBA00004651"/>
    </source>
</evidence>
<evidence type="ECO:0000256" key="3">
    <source>
        <dbReference type="ARBA" id="ARBA00022475"/>
    </source>
</evidence>
<dbReference type="RefSeq" id="WP_093116139.1">
    <property type="nucleotide sequence ID" value="NZ_FNWJ01000001.1"/>
</dbReference>
<dbReference type="OrthoDB" id="9813426at2"/>